<dbReference type="EMBL" id="PQVG01000004">
    <property type="protein sequence ID" value="POY39700.1"/>
    <property type="molecule type" value="Genomic_DNA"/>
</dbReference>
<feature type="domain" description="DUF2062" evidence="2">
    <location>
        <begin position="23"/>
        <end position="160"/>
    </location>
</feature>
<dbReference type="AlphaFoldDB" id="A0A2S5AAT7"/>
<dbReference type="OrthoDB" id="5464942at2"/>
<dbReference type="Pfam" id="PF09835">
    <property type="entry name" value="DUF2062"/>
    <property type="match status" value="1"/>
</dbReference>
<keyword evidence="1" id="KW-0472">Membrane</keyword>
<reference evidence="3 4" key="1">
    <citation type="submission" date="2018-01" db="EMBL/GenBank/DDBJ databases">
        <authorList>
            <person name="Gaut B.S."/>
            <person name="Morton B.R."/>
            <person name="Clegg M.T."/>
            <person name="Duvall M.R."/>
        </authorList>
    </citation>
    <scope>NUCLEOTIDE SEQUENCE [LARGE SCALE GENOMIC DNA]</scope>
    <source>
        <strain evidence="3 4">HR-AY</strain>
    </source>
</reference>
<gene>
    <name evidence="3" type="ORF">C3L50_07640</name>
</gene>
<keyword evidence="1" id="KW-1133">Transmembrane helix</keyword>
<keyword evidence="1" id="KW-0812">Transmembrane</keyword>
<proteinExistence type="predicted"/>
<evidence type="ECO:0000313" key="3">
    <source>
        <dbReference type="EMBL" id="POY39700.1"/>
    </source>
</evidence>
<dbReference type="Proteomes" id="UP000237310">
    <property type="component" value="Unassembled WGS sequence"/>
</dbReference>
<name>A0A2S5AAT7_9FLAO</name>
<feature type="transmembrane region" description="Helical" evidence="1">
    <location>
        <begin position="137"/>
        <end position="159"/>
    </location>
</feature>
<dbReference type="PANTHER" id="PTHR35102">
    <property type="entry name" value="E3 UBIQUITIN-PROTEIN LIGASE"/>
    <property type="match status" value="1"/>
</dbReference>
<organism evidence="3 4">
    <name type="scientific">Flavobacterium alvei</name>
    <dbReference type="NCBI Taxonomy" id="2080416"/>
    <lineage>
        <taxon>Bacteria</taxon>
        <taxon>Pseudomonadati</taxon>
        <taxon>Bacteroidota</taxon>
        <taxon>Flavobacteriia</taxon>
        <taxon>Flavobacteriales</taxon>
        <taxon>Flavobacteriaceae</taxon>
        <taxon>Flavobacterium</taxon>
    </lineage>
</organism>
<accession>A0A2S5AAT7</accession>
<feature type="transmembrane region" description="Helical" evidence="1">
    <location>
        <begin position="43"/>
        <end position="63"/>
    </location>
</feature>
<sequence>MCKKIWKITKTINNLRAKLNTVKDKTTALLKQGLTPKELSQSIIVSGLISTIPILGVSTFMITTVSLKRKLNLPVMIALSYLMWPLQILLIIPFIRIGEFIFSVPRNHHTVDEIIIFFQNSFFQALSHLSFELLCGLGGWLLTAVPVAVMAYWVSLLFLKEKIIS</sequence>
<feature type="transmembrane region" description="Helical" evidence="1">
    <location>
        <begin position="75"/>
        <end position="95"/>
    </location>
</feature>
<evidence type="ECO:0000259" key="2">
    <source>
        <dbReference type="Pfam" id="PF09835"/>
    </source>
</evidence>
<protein>
    <submittedName>
        <fullName evidence="3">DUF2062 domain-containing protein</fullName>
    </submittedName>
</protein>
<keyword evidence="4" id="KW-1185">Reference proteome</keyword>
<evidence type="ECO:0000313" key="4">
    <source>
        <dbReference type="Proteomes" id="UP000237310"/>
    </source>
</evidence>
<comment type="caution">
    <text evidence="3">The sequence shown here is derived from an EMBL/GenBank/DDBJ whole genome shotgun (WGS) entry which is preliminary data.</text>
</comment>
<evidence type="ECO:0000256" key="1">
    <source>
        <dbReference type="SAM" id="Phobius"/>
    </source>
</evidence>
<dbReference type="PANTHER" id="PTHR35102:SF1">
    <property type="entry name" value="E3 UBIQUITIN-PROTEIN LIGASE"/>
    <property type="match status" value="1"/>
</dbReference>
<dbReference type="InterPro" id="IPR018639">
    <property type="entry name" value="DUF2062"/>
</dbReference>